<dbReference type="Gene3D" id="3.20.20.80">
    <property type="entry name" value="Glycosidases"/>
    <property type="match status" value="1"/>
</dbReference>
<organism evidence="1 2">
    <name type="scientific">Lentisphaera araneosa HTCC2155</name>
    <dbReference type="NCBI Taxonomy" id="313628"/>
    <lineage>
        <taxon>Bacteria</taxon>
        <taxon>Pseudomonadati</taxon>
        <taxon>Lentisphaerota</taxon>
        <taxon>Lentisphaeria</taxon>
        <taxon>Lentisphaerales</taxon>
        <taxon>Lentisphaeraceae</taxon>
        <taxon>Lentisphaera</taxon>
    </lineage>
</organism>
<keyword evidence="2" id="KW-1185">Reference proteome</keyword>
<gene>
    <name evidence="1" type="ORF">LNTAR_06784</name>
</gene>
<dbReference type="PANTHER" id="PTHR41244:SF1">
    <property type="entry name" value="GLYCOSYLTRANSFERASE"/>
    <property type="match status" value="1"/>
</dbReference>
<protein>
    <recommendedName>
        <fullName evidence="3">Glycosyltransferase WbsX</fullName>
    </recommendedName>
</protein>
<proteinExistence type="predicted"/>
<reference evidence="1 2" key="1">
    <citation type="journal article" date="2010" name="J. Bacteriol.">
        <title>Genome sequence of Lentisphaera araneosa HTCC2155T, the type species of the order Lentisphaerales in the phylum Lentisphaerae.</title>
        <authorList>
            <person name="Thrash J.C."/>
            <person name="Cho J.C."/>
            <person name="Vergin K.L."/>
            <person name="Morris R.M."/>
            <person name="Giovannoni S.J."/>
        </authorList>
    </citation>
    <scope>NUCLEOTIDE SEQUENCE [LARGE SCALE GENOMIC DNA]</scope>
    <source>
        <strain evidence="1 2">HTCC2155</strain>
    </source>
</reference>
<dbReference type="OrthoDB" id="9816424at2"/>
<dbReference type="AlphaFoldDB" id="A6DNI3"/>
<accession>A6DNI3</accession>
<dbReference type="Proteomes" id="UP000004947">
    <property type="component" value="Unassembled WGS sequence"/>
</dbReference>
<evidence type="ECO:0008006" key="3">
    <source>
        <dbReference type="Google" id="ProtNLM"/>
    </source>
</evidence>
<dbReference type="PANTHER" id="PTHR41244">
    <property type="entry name" value="RHAMNAN SYNTHESIS F"/>
    <property type="match status" value="1"/>
</dbReference>
<evidence type="ECO:0000313" key="2">
    <source>
        <dbReference type="Proteomes" id="UP000004947"/>
    </source>
</evidence>
<dbReference type="EMBL" id="ABCK01000013">
    <property type="protein sequence ID" value="EDM26931.1"/>
    <property type="molecule type" value="Genomic_DNA"/>
</dbReference>
<dbReference type="RefSeq" id="WP_007279421.1">
    <property type="nucleotide sequence ID" value="NZ_ABCK01000013.1"/>
</dbReference>
<sequence>MRYFLLFLILNLSLMAKEIEFSSDQPWLDKDGSIINVPLRRIDVSKKQAGKIADKAKSDWTVAAWNFPAWNPGGKHWPELANGKPLRLPLLYDSQDPEVRYNGISYYRLSDPRVMDWQIKWMRDAGINLVMFDWYPSESKVKFDNSPRHRHINDSIEVGFLRKDQTGGAPVKTNPYAKKIDFVCMWTNHGHAWIPEGTMEYACENFLNQPNYYKVDGKPLIIIHAPALLREEHGGEGDSDVKMENLKKWIKKQRAIALTYGHEIFLSLGDILPQYSKGFRDIGFDGSFNYVTHARPDLEKRYPIVYKQKIKVKGKEQIRTRRGEVWEADYKTQLMPSMIDHWNKMYKVWGDGFVPTVTTREDFRHWGPQGHMLYYHGGTPKLYGESLKLARESVEKNNGRKFITVGIWNEFYEDAYLEPDVKYGYEYLKQIEKNFPETSAK</sequence>
<dbReference type="Pfam" id="PF14307">
    <property type="entry name" value="Glyco_tran_WbsX"/>
    <property type="match status" value="1"/>
</dbReference>
<evidence type="ECO:0000313" key="1">
    <source>
        <dbReference type="EMBL" id="EDM26931.1"/>
    </source>
</evidence>
<name>A6DNI3_9BACT</name>
<dbReference type="STRING" id="313628.LNTAR_06784"/>
<dbReference type="InterPro" id="IPR032719">
    <property type="entry name" value="WbsX"/>
</dbReference>
<comment type="caution">
    <text evidence="1">The sequence shown here is derived from an EMBL/GenBank/DDBJ whole genome shotgun (WGS) entry which is preliminary data.</text>
</comment>